<dbReference type="PANTHER" id="PTHR31896">
    <property type="entry name" value="FAMILY REGULATORY PROTEIN, PUTATIVE (AFU_ORTHOLOGUE AFUA_3G14730)-RELATED"/>
    <property type="match status" value="1"/>
</dbReference>
<evidence type="ECO:0000256" key="1">
    <source>
        <dbReference type="ARBA" id="ARBA00022679"/>
    </source>
</evidence>
<proteinExistence type="predicted"/>
<evidence type="ECO:0000313" key="2">
    <source>
        <dbReference type="EMBL" id="KAK9750594.1"/>
    </source>
</evidence>
<dbReference type="EMBL" id="JBDFQZ010000002">
    <property type="protein sequence ID" value="KAK9750594.1"/>
    <property type="molecule type" value="Genomic_DNA"/>
</dbReference>
<sequence>MCEAKLITECFVRPENEVTIAERIYNLNPFDTSFLSRDNVQSGLLYAKPSGFSASSYLESLRSSLSRALVYFYPLAGRFVSLRDEEERTSFVYIDCTKGPGARLIHASAQCLTMLDVLSPNSDVPMVVKSFFDLGEMTNNYDGHTKGLLSVQMTELKDSVFLGFCFNHVVVDGVSIVHFLTVWSKIFVMGKLPSSIPLPIVQRPASLDGKAVKLIPFYVDHLGKNESVSRSMNEYHLRERVFRISPPSLKKLKRMANSEAIMTDNINISSSKKGISEFQALIAFVWKCITRIRKLPPNEVTTCMLSVDLRPRLKPALTYNHLGNYAVKAKASARVAELLGNTVGWAATLLQQSVAALDNKEAHELMSRVDELIPGVETSRSNSSVVRVGASSRFDLNEFKFGLGRLVAYHGGYGNNVDGKMNACMGTHGDGSVDLEICLAPNTMTALSFDEEFMCFASQHNGHYNHVSKM</sequence>
<comment type="caution">
    <text evidence="2">The sequence shown here is derived from an EMBL/GenBank/DDBJ whole genome shotgun (WGS) entry which is preliminary data.</text>
</comment>
<name>A0AAW1MYI2_SAPOF</name>
<protein>
    <submittedName>
        <fullName evidence="2">Uncharacterized protein</fullName>
    </submittedName>
</protein>
<accession>A0AAW1MYI2</accession>
<dbReference type="InterPro" id="IPR023213">
    <property type="entry name" value="CAT-like_dom_sf"/>
</dbReference>
<gene>
    <name evidence="2" type="ORF">RND81_02G207500</name>
</gene>
<keyword evidence="3" id="KW-1185">Reference proteome</keyword>
<dbReference type="InterPro" id="IPR051283">
    <property type="entry name" value="Sec_Metabolite_Acyltrans"/>
</dbReference>
<keyword evidence="1" id="KW-0808">Transferase</keyword>
<dbReference type="Gene3D" id="3.30.559.10">
    <property type="entry name" value="Chloramphenicol acetyltransferase-like domain"/>
    <property type="match status" value="2"/>
</dbReference>
<dbReference type="PANTHER" id="PTHR31896:SF12">
    <property type="entry name" value="HXXXD-TYPE ACYL-TRANSFERASE FAMILY PROTEIN"/>
    <property type="match status" value="1"/>
</dbReference>
<dbReference type="AlphaFoldDB" id="A0AAW1MYI2"/>
<organism evidence="2 3">
    <name type="scientific">Saponaria officinalis</name>
    <name type="common">Common soapwort</name>
    <name type="synonym">Lychnis saponaria</name>
    <dbReference type="NCBI Taxonomy" id="3572"/>
    <lineage>
        <taxon>Eukaryota</taxon>
        <taxon>Viridiplantae</taxon>
        <taxon>Streptophyta</taxon>
        <taxon>Embryophyta</taxon>
        <taxon>Tracheophyta</taxon>
        <taxon>Spermatophyta</taxon>
        <taxon>Magnoliopsida</taxon>
        <taxon>eudicotyledons</taxon>
        <taxon>Gunneridae</taxon>
        <taxon>Pentapetalae</taxon>
        <taxon>Caryophyllales</taxon>
        <taxon>Caryophyllaceae</taxon>
        <taxon>Caryophylleae</taxon>
        <taxon>Saponaria</taxon>
    </lineage>
</organism>
<reference evidence="2" key="1">
    <citation type="submission" date="2024-03" db="EMBL/GenBank/DDBJ databases">
        <title>WGS assembly of Saponaria officinalis var. Norfolk2.</title>
        <authorList>
            <person name="Jenkins J."/>
            <person name="Shu S."/>
            <person name="Grimwood J."/>
            <person name="Barry K."/>
            <person name="Goodstein D."/>
            <person name="Schmutz J."/>
            <person name="Leebens-Mack J."/>
            <person name="Osbourn A."/>
        </authorList>
    </citation>
    <scope>NUCLEOTIDE SEQUENCE [LARGE SCALE GENOMIC DNA]</scope>
    <source>
        <strain evidence="2">JIC</strain>
    </source>
</reference>
<evidence type="ECO:0000313" key="3">
    <source>
        <dbReference type="Proteomes" id="UP001443914"/>
    </source>
</evidence>
<dbReference type="GO" id="GO:0016740">
    <property type="term" value="F:transferase activity"/>
    <property type="evidence" value="ECO:0007669"/>
    <property type="project" value="UniProtKB-KW"/>
</dbReference>
<dbReference type="Pfam" id="PF02458">
    <property type="entry name" value="Transferase"/>
    <property type="match status" value="1"/>
</dbReference>
<dbReference type="Proteomes" id="UP001443914">
    <property type="component" value="Unassembled WGS sequence"/>
</dbReference>